<organism evidence="1 2">
    <name type="scientific">Nonomuraea guangzhouensis</name>
    <dbReference type="NCBI Taxonomy" id="1291555"/>
    <lineage>
        <taxon>Bacteria</taxon>
        <taxon>Bacillati</taxon>
        <taxon>Actinomycetota</taxon>
        <taxon>Actinomycetes</taxon>
        <taxon>Streptosporangiales</taxon>
        <taxon>Streptosporangiaceae</taxon>
        <taxon>Nonomuraea</taxon>
    </lineage>
</organism>
<evidence type="ECO:0008006" key="3">
    <source>
        <dbReference type="Google" id="ProtNLM"/>
    </source>
</evidence>
<accession>A0ABW4G2H8</accession>
<dbReference type="EMBL" id="JBHUCM010000007">
    <property type="protein sequence ID" value="MFD1536944.1"/>
    <property type="molecule type" value="Genomic_DNA"/>
</dbReference>
<keyword evidence="2" id="KW-1185">Reference proteome</keyword>
<gene>
    <name evidence="1" type="ORF">ACFSJ0_07860</name>
</gene>
<comment type="caution">
    <text evidence="1">The sequence shown here is derived from an EMBL/GenBank/DDBJ whole genome shotgun (WGS) entry which is preliminary data.</text>
</comment>
<evidence type="ECO:0000313" key="1">
    <source>
        <dbReference type="EMBL" id="MFD1536944.1"/>
    </source>
</evidence>
<dbReference type="Proteomes" id="UP001597097">
    <property type="component" value="Unassembled WGS sequence"/>
</dbReference>
<dbReference type="RefSeq" id="WP_219527889.1">
    <property type="nucleotide sequence ID" value="NZ_JBHUCM010000007.1"/>
</dbReference>
<proteinExistence type="predicted"/>
<reference evidence="2" key="1">
    <citation type="journal article" date="2019" name="Int. J. Syst. Evol. Microbiol.">
        <title>The Global Catalogue of Microorganisms (GCM) 10K type strain sequencing project: providing services to taxonomists for standard genome sequencing and annotation.</title>
        <authorList>
            <consortium name="The Broad Institute Genomics Platform"/>
            <consortium name="The Broad Institute Genome Sequencing Center for Infectious Disease"/>
            <person name="Wu L."/>
            <person name="Ma J."/>
        </authorList>
    </citation>
    <scope>NUCLEOTIDE SEQUENCE [LARGE SCALE GENOMIC DNA]</scope>
    <source>
        <strain evidence="2">CGMCC 1.15399</strain>
    </source>
</reference>
<protein>
    <recommendedName>
        <fullName evidence="3">Transposase</fullName>
    </recommendedName>
</protein>
<sequence length="76" mass="8556">MRWLALLLIRIIETNTGITWNRIRQEFDLLTVATLTGLTGTFRQHVELTKPQSDILAKLDLPTPKKSVEAIPTADA</sequence>
<name>A0ABW4G2H8_9ACTN</name>
<evidence type="ECO:0000313" key="2">
    <source>
        <dbReference type="Proteomes" id="UP001597097"/>
    </source>
</evidence>